<organism evidence="2">
    <name type="scientific">viral metagenome</name>
    <dbReference type="NCBI Taxonomy" id="1070528"/>
    <lineage>
        <taxon>unclassified sequences</taxon>
        <taxon>metagenomes</taxon>
        <taxon>organismal metagenomes</taxon>
    </lineage>
</organism>
<name>A0A6M3LT99_9ZZZZ</name>
<keyword evidence="1" id="KW-1133">Transmembrane helix</keyword>
<dbReference type="AlphaFoldDB" id="A0A6M3LT99"/>
<protein>
    <submittedName>
        <fullName evidence="2">Uncharacterized protein</fullName>
    </submittedName>
</protein>
<proteinExistence type="predicted"/>
<reference evidence="2" key="1">
    <citation type="submission" date="2020-03" db="EMBL/GenBank/DDBJ databases">
        <title>The deep terrestrial virosphere.</title>
        <authorList>
            <person name="Holmfeldt K."/>
            <person name="Nilsson E."/>
            <person name="Simone D."/>
            <person name="Lopez-Fernandez M."/>
            <person name="Wu X."/>
            <person name="de Brujin I."/>
            <person name="Lundin D."/>
            <person name="Andersson A."/>
            <person name="Bertilsson S."/>
            <person name="Dopson M."/>
        </authorList>
    </citation>
    <scope>NUCLEOTIDE SEQUENCE</scope>
    <source>
        <strain evidence="2">MM415B05052</strain>
    </source>
</reference>
<evidence type="ECO:0000313" key="2">
    <source>
        <dbReference type="EMBL" id="QJA95928.1"/>
    </source>
</evidence>
<accession>A0A6M3LT99</accession>
<feature type="transmembrane region" description="Helical" evidence="1">
    <location>
        <begin position="37"/>
        <end position="64"/>
    </location>
</feature>
<dbReference type="EMBL" id="MT143356">
    <property type="protein sequence ID" value="QJA95928.1"/>
    <property type="molecule type" value="Genomic_DNA"/>
</dbReference>
<evidence type="ECO:0000256" key="1">
    <source>
        <dbReference type="SAM" id="Phobius"/>
    </source>
</evidence>
<keyword evidence="1" id="KW-0472">Membrane</keyword>
<gene>
    <name evidence="2" type="ORF">MM415B05052_0006</name>
</gene>
<keyword evidence="1" id="KW-0812">Transmembrane</keyword>
<sequence>MSNGKFTLTKHQEEVANIGKAETLTELTTRFDLVSDAAFHFFLIPFAIFVAVMAFFSGGLAAAFRKGLEIIEGRAGE</sequence>